<evidence type="ECO:0000313" key="2">
    <source>
        <dbReference type="Proteomes" id="UP001497444"/>
    </source>
</evidence>
<proteinExistence type="predicted"/>
<reference evidence="1" key="1">
    <citation type="submission" date="2024-02" db="EMBL/GenBank/DDBJ databases">
        <authorList>
            <consortium name="ELIXIR-Norway"/>
            <consortium name="Elixir Norway"/>
        </authorList>
    </citation>
    <scope>NUCLEOTIDE SEQUENCE</scope>
</reference>
<name>A0ABP0W2B5_9BRYO</name>
<evidence type="ECO:0000313" key="1">
    <source>
        <dbReference type="EMBL" id="CAK9260914.1"/>
    </source>
</evidence>
<gene>
    <name evidence="1" type="ORF">CSSPJE1EN1_LOCUS6392</name>
</gene>
<sequence>MSVAALITLHLRIQSRYWRSRSLRSGSQIPKQSPMNLWWFLSILKERRFVLKNRNPYHSKMRDLGVFSVVKKRLESVQFHRRSKNSLKMWLFCSEVLNAIESSMPNAWKALKVSTDIEC</sequence>
<dbReference type="EMBL" id="OZ020108">
    <property type="protein sequence ID" value="CAK9260914.1"/>
    <property type="molecule type" value="Genomic_DNA"/>
</dbReference>
<keyword evidence="2" id="KW-1185">Reference proteome</keyword>
<dbReference type="Proteomes" id="UP001497444">
    <property type="component" value="Chromosome 13"/>
</dbReference>
<accession>A0ABP0W2B5</accession>
<protein>
    <submittedName>
        <fullName evidence="1">Uncharacterized protein</fullName>
    </submittedName>
</protein>
<organism evidence="1 2">
    <name type="scientific">Sphagnum jensenii</name>
    <dbReference type="NCBI Taxonomy" id="128206"/>
    <lineage>
        <taxon>Eukaryota</taxon>
        <taxon>Viridiplantae</taxon>
        <taxon>Streptophyta</taxon>
        <taxon>Embryophyta</taxon>
        <taxon>Bryophyta</taxon>
        <taxon>Sphagnophytina</taxon>
        <taxon>Sphagnopsida</taxon>
        <taxon>Sphagnales</taxon>
        <taxon>Sphagnaceae</taxon>
        <taxon>Sphagnum</taxon>
    </lineage>
</organism>